<accession>A0AAN7Z4N5</accession>
<dbReference type="Proteomes" id="UP001305414">
    <property type="component" value="Unassembled WGS sequence"/>
</dbReference>
<evidence type="ECO:0000313" key="2">
    <source>
        <dbReference type="Proteomes" id="UP001305414"/>
    </source>
</evidence>
<keyword evidence="2" id="KW-1185">Reference proteome</keyword>
<sequence length="78" mass="8232">MELLNILIGKAGIITSVPVVGRPVATVLRSVEGVVDTIAITLINLVESRSQDLTSEANSLGNSLDLAIQKYEGLDVNI</sequence>
<proteinExistence type="predicted"/>
<reference evidence="1 2" key="1">
    <citation type="submission" date="2023-10" db="EMBL/GenBank/DDBJ databases">
        <title>Draft genome sequence of Xylaria bambusicola isolate GMP-LS, the root and basal stem rot pathogen of sugarcane in Indonesia.</title>
        <authorList>
            <person name="Selvaraj P."/>
            <person name="Muralishankar V."/>
            <person name="Muruganantham S."/>
            <person name="Sp S."/>
            <person name="Haryani S."/>
            <person name="Lau K.J.X."/>
            <person name="Naqvi N.I."/>
        </authorList>
    </citation>
    <scope>NUCLEOTIDE SEQUENCE [LARGE SCALE GENOMIC DNA]</scope>
    <source>
        <strain evidence="1">GMP-LS</strain>
    </source>
</reference>
<organism evidence="1 2">
    <name type="scientific">Xylaria bambusicola</name>
    <dbReference type="NCBI Taxonomy" id="326684"/>
    <lineage>
        <taxon>Eukaryota</taxon>
        <taxon>Fungi</taxon>
        <taxon>Dikarya</taxon>
        <taxon>Ascomycota</taxon>
        <taxon>Pezizomycotina</taxon>
        <taxon>Sordariomycetes</taxon>
        <taxon>Xylariomycetidae</taxon>
        <taxon>Xylariales</taxon>
        <taxon>Xylariaceae</taxon>
        <taxon>Xylaria</taxon>
    </lineage>
</organism>
<gene>
    <name evidence="1" type="ORF">RRF57_002633</name>
</gene>
<dbReference type="Pfam" id="PF17615">
    <property type="entry name" value="C166"/>
    <property type="match status" value="1"/>
</dbReference>
<dbReference type="AlphaFoldDB" id="A0AAN7Z4N5"/>
<dbReference type="EMBL" id="JAWHQM010000004">
    <property type="protein sequence ID" value="KAK5626918.1"/>
    <property type="molecule type" value="Genomic_DNA"/>
</dbReference>
<name>A0AAN7Z4N5_9PEZI</name>
<comment type="caution">
    <text evidence="1">The sequence shown here is derived from an EMBL/GenBank/DDBJ whole genome shotgun (WGS) entry which is preliminary data.</text>
</comment>
<protein>
    <submittedName>
        <fullName evidence="1">Uncharacterized protein</fullName>
    </submittedName>
</protein>
<evidence type="ECO:0000313" key="1">
    <source>
        <dbReference type="EMBL" id="KAK5626918.1"/>
    </source>
</evidence>